<feature type="binding site" evidence="3">
    <location>
        <position position="22"/>
    </location>
    <ligand>
        <name>a divalent metal cation</name>
        <dbReference type="ChEBI" id="CHEBI:60240"/>
        <label>1</label>
    </ligand>
</feature>
<dbReference type="GO" id="GO:0008270">
    <property type="term" value="F:zinc ion binding"/>
    <property type="evidence" value="ECO:0007669"/>
    <property type="project" value="InterPro"/>
</dbReference>
<dbReference type="InterPro" id="IPR001559">
    <property type="entry name" value="Phosphotriesterase"/>
</dbReference>
<dbReference type="AlphaFoldDB" id="A0A5C4JBB7"/>
<keyword evidence="6" id="KW-1185">Reference proteome</keyword>
<comment type="cofactor">
    <cofactor evidence="3">
        <name>a divalent metal cation</name>
        <dbReference type="ChEBI" id="CHEBI:60240"/>
    </cofactor>
    <text evidence="3">Binds 2 divalent metal cations per subunit.</text>
</comment>
<comment type="caution">
    <text evidence="5">The sequence shown here is derived from an EMBL/GenBank/DDBJ whole genome shotgun (WGS) entry which is preliminary data.</text>
</comment>
<dbReference type="PANTHER" id="PTHR10819">
    <property type="entry name" value="PHOSPHOTRIESTERASE-RELATED"/>
    <property type="match status" value="1"/>
</dbReference>
<dbReference type="PROSITE" id="PS51347">
    <property type="entry name" value="PHOSPHOTRIESTERASE_2"/>
    <property type="match status" value="1"/>
</dbReference>
<dbReference type="Proteomes" id="UP000309174">
    <property type="component" value="Unassembled WGS sequence"/>
</dbReference>
<accession>A0A5C4JBB7</accession>
<keyword evidence="2" id="KW-0378">Hydrolase</keyword>
<dbReference type="PANTHER" id="PTHR10819:SF3">
    <property type="entry name" value="PHOSPHOTRIESTERASE-RELATED PROTEIN"/>
    <property type="match status" value="1"/>
</dbReference>
<evidence type="ECO:0000256" key="3">
    <source>
        <dbReference type="PIRSR" id="PIRSR601559-52"/>
    </source>
</evidence>
<feature type="binding site" evidence="3">
    <location>
        <position position="20"/>
    </location>
    <ligand>
        <name>a divalent metal cation</name>
        <dbReference type="ChEBI" id="CHEBI:60240"/>
        <label>1</label>
    </ligand>
</feature>
<feature type="binding site" evidence="3">
    <location>
        <position position="137"/>
    </location>
    <ligand>
        <name>a divalent metal cation</name>
        <dbReference type="ChEBI" id="CHEBI:60240"/>
        <label>1</label>
    </ligand>
</feature>
<dbReference type="SUPFAM" id="SSF51556">
    <property type="entry name" value="Metallo-dependent hydrolases"/>
    <property type="match status" value="1"/>
</dbReference>
<reference evidence="5 6" key="1">
    <citation type="submission" date="2019-05" db="EMBL/GenBank/DDBJ databases">
        <title>Draft genome sequence of Actinomadura sp. 14C53.</title>
        <authorList>
            <person name="Saricaoglu S."/>
            <person name="Isik K."/>
        </authorList>
    </citation>
    <scope>NUCLEOTIDE SEQUENCE [LARGE SCALE GENOMIC DNA]</scope>
    <source>
        <strain evidence="5 6">14C53</strain>
    </source>
</reference>
<sequence>MRLRTVLGEVPAPRGPVLVHEHLRLDLRGPSGRAPDPAAWLDDEATVGDELAALRRSHGLAAVVELTCLGMGRDAAALARISERAGVAVVAATGFYYGAFHPSYVAGSSTADLTRRLLTEVEDGLDGTGIRPGVIGEVGTGGERPSRDEERCLRAAASAAVRSGLPVATHAHLGRGGLVQLDVLTSEGLAPDRISIGHQDLLDDAPTHRKLADAGAYIAFDTIGKASYQSDDVRLRRALDLIEAGHAERLLLSNDVSRATYLRANGGGGYGAVFASFAPRLAAAGVDETTLRLILHDNPIRFLISGEAR</sequence>
<name>A0A5C4JBB7_9ACTN</name>
<evidence type="ECO:0000256" key="1">
    <source>
        <dbReference type="ARBA" id="ARBA00022723"/>
    </source>
</evidence>
<comment type="caution">
    <text evidence="4">Lacks conserved residue(s) required for the propagation of feature annotation.</text>
</comment>
<feature type="binding site" evidence="3">
    <location>
        <position position="137"/>
    </location>
    <ligand>
        <name>a divalent metal cation</name>
        <dbReference type="ChEBI" id="CHEBI:60240"/>
        <label>2</label>
    </ligand>
</feature>
<dbReference type="PIRSF" id="PIRSF016839">
    <property type="entry name" value="PhP"/>
    <property type="match status" value="1"/>
</dbReference>
<proteinExistence type="inferred from homology"/>
<dbReference type="OrthoDB" id="9795018at2"/>
<gene>
    <name evidence="5" type="ORF">ETD83_21420</name>
</gene>
<dbReference type="Pfam" id="PF02126">
    <property type="entry name" value="PTE"/>
    <property type="match status" value="1"/>
</dbReference>
<organism evidence="5 6">
    <name type="scientific">Actinomadura soli</name>
    <dbReference type="NCBI Taxonomy" id="2508997"/>
    <lineage>
        <taxon>Bacteria</taxon>
        <taxon>Bacillati</taxon>
        <taxon>Actinomycetota</taxon>
        <taxon>Actinomycetes</taxon>
        <taxon>Streptosporangiales</taxon>
        <taxon>Thermomonosporaceae</taxon>
        <taxon>Actinomadura</taxon>
    </lineage>
</organism>
<evidence type="ECO:0000256" key="2">
    <source>
        <dbReference type="ARBA" id="ARBA00022801"/>
    </source>
</evidence>
<feature type="binding site" evidence="3">
    <location>
        <position position="255"/>
    </location>
    <ligand>
        <name>a divalent metal cation</name>
        <dbReference type="ChEBI" id="CHEBI:60240"/>
        <label>1</label>
    </ligand>
</feature>
<evidence type="ECO:0000256" key="4">
    <source>
        <dbReference type="PROSITE-ProRule" id="PRU00679"/>
    </source>
</evidence>
<evidence type="ECO:0000313" key="6">
    <source>
        <dbReference type="Proteomes" id="UP000309174"/>
    </source>
</evidence>
<keyword evidence="1 3" id="KW-0479">Metal-binding</keyword>
<evidence type="ECO:0000313" key="5">
    <source>
        <dbReference type="EMBL" id="TMQ96265.1"/>
    </source>
</evidence>
<dbReference type="InterPro" id="IPR032466">
    <property type="entry name" value="Metal_Hydrolase"/>
</dbReference>
<dbReference type="Gene3D" id="3.20.20.140">
    <property type="entry name" value="Metal-dependent hydrolases"/>
    <property type="match status" value="1"/>
</dbReference>
<comment type="similarity">
    <text evidence="4">Belongs to the metallo-dependent hydrolases superfamily. Phosphotriesterase family.</text>
</comment>
<dbReference type="RefSeq" id="WP_138646919.1">
    <property type="nucleotide sequence ID" value="NZ_VCKW01000109.1"/>
</dbReference>
<feature type="binding site" evidence="3">
    <location>
        <position position="198"/>
    </location>
    <ligand>
        <name>a divalent metal cation</name>
        <dbReference type="ChEBI" id="CHEBI:60240"/>
        <label>2</label>
    </ligand>
</feature>
<feature type="binding site" evidence="3">
    <location>
        <position position="170"/>
    </location>
    <ligand>
        <name>a divalent metal cation</name>
        <dbReference type="ChEBI" id="CHEBI:60240"/>
        <label>2</label>
    </ligand>
</feature>
<protein>
    <submittedName>
        <fullName evidence="5">Phosphotriesterase</fullName>
    </submittedName>
</protein>
<dbReference type="GO" id="GO:0016787">
    <property type="term" value="F:hydrolase activity"/>
    <property type="evidence" value="ECO:0007669"/>
    <property type="project" value="UniProtKB-KW"/>
</dbReference>
<dbReference type="EMBL" id="VCKW01000109">
    <property type="protein sequence ID" value="TMQ96265.1"/>
    <property type="molecule type" value="Genomic_DNA"/>
</dbReference>